<dbReference type="GeneTree" id="ENSGT00950000183558"/>
<evidence type="ECO:0000256" key="8">
    <source>
        <dbReference type="ARBA" id="ARBA00072838"/>
    </source>
</evidence>
<dbReference type="SMART" id="SM00131">
    <property type="entry name" value="KU"/>
    <property type="match status" value="1"/>
</dbReference>
<evidence type="ECO:0000256" key="4">
    <source>
        <dbReference type="ARBA" id="ARBA00022743"/>
    </source>
</evidence>
<dbReference type="CDD" id="cd22632">
    <property type="entry name" value="Kunitz_ELP-like"/>
    <property type="match status" value="1"/>
</dbReference>
<dbReference type="STRING" id="29139.ENSVURP00010002947"/>
<dbReference type="Pfam" id="PF00014">
    <property type="entry name" value="Kunitz_BPTI"/>
    <property type="match status" value="1"/>
</dbReference>
<comment type="subcellular location">
    <subcellularLocation>
        <location evidence="1">Secreted</location>
    </subcellularLocation>
</comment>
<gene>
    <name evidence="11" type="primary">SPINT3</name>
</gene>
<keyword evidence="7" id="KW-0421">Lactation</keyword>
<reference evidence="11" key="3">
    <citation type="submission" date="2025-09" db="UniProtKB">
        <authorList>
            <consortium name="Ensembl"/>
        </authorList>
    </citation>
    <scope>IDENTIFICATION</scope>
</reference>
<proteinExistence type="predicted"/>
<dbReference type="Proteomes" id="UP000314987">
    <property type="component" value="Unassembled WGS sequence"/>
</dbReference>
<keyword evidence="5" id="KW-0722">Serine protease inhibitor</keyword>
<keyword evidence="2" id="KW-0964">Secreted</keyword>
<dbReference type="Ensembl" id="ENSVURT00010003339.1">
    <property type="protein sequence ID" value="ENSVURP00010002947.1"/>
    <property type="gene ID" value="ENSVURG00010002402.1"/>
</dbReference>
<dbReference type="InterPro" id="IPR036880">
    <property type="entry name" value="Kunitz_BPTI_sf"/>
</dbReference>
<dbReference type="PANTHER" id="PTHR10083:SF380">
    <property type="entry name" value="COLOSTRUM TRYPSIN INHIBITOR"/>
    <property type="match status" value="1"/>
</dbReference>
<evidence type="ECO:0000256" key="2">
    <source>
        <dbReference type="ARBA" id="ARBA00022525"/>
    </source>
</evidence>
<feature type="chain" id="PRO_5021244533" description="Early lactation protein" evidence="9">
    <location>
        <begin position="21"/>
        <end position="101"/>
    </location>
</feature>
<feature type="domain" description="BPTI/Kunitz inhibitor" evidence="10">
    <location>
        <begin position="41"/>
        <end position="91"/>
    </location>
</feature>
<dbReference type="GO" id="GO:0007595">
    <property type="term" value="P:lactation"/>
    <property type="evidence" value="ECO:0007669"/>
    <property type="project" value="UniProtKB-KW"/>
</dbReference>
<keyword evidence="6" id="KW-1015">Disulfide bond</keyword>
<dbReference type="PRINTS" id="PR00759">
    <property type="entry name" value="BASICPTASE"/>
</dbReference>
<dbReference type="GeneID" id="114032405"/>
<dbReference type="AlphaFoldDB" id="A0A4X2K107"/>
<evidence type="ECO:0000256" key="9">
    <source>
        <dbReference type="SAM" id="SignalP"/>
    </source>
</evidence>
<dbReference type="RefSeq" id="XP_027703496.1">
    <property type="nucleotide sequence ID" value="XM_027847695.1"/>
</dbReference>
<dbReference type="InterPro" id="IPR020901">
    <property type="entry name" value="Prtase_inh_Kunz-CS"/>
</dbReference>
<reference evidence="11" key="2">
    <citation type="submission" date="2025-08" db="UniProtKB">
        <authorList>
            <consortium name="Ensembl"/>
        </authorList>
    </citation>
    <scope>IDENTIFICATION</scope>
</reference>
<name>A0A4X2K107_VOMUR</name>
<dbReference type="OrthoDB" id="4473401at2759"/>
<keyword evidence="9" id="KW-0732">Signal</keyword>
<reference evidence="12" key="1">
    <citation type="submission" date="2018-12" db="EMBL/GenBank/DDBJ databases">
        <authorList>
            <person name="Yazar S."/>
        </authorList>
    </citation>
    <scope>NUCLEOTIDE SEQUENCE [LARGE SCALE GENOMIC DNA]</scope>
</reference>
<evidence type="ECO:0000256" key="7">
    <source>
        <dbReference type="ARBA" id="ARBA00043262"/>
    </source>
</evidence>
<dbReference type="PANTHER" id="PTHR10083">
    <property type="entry name" value="KUNITZ-TYPE PROTEASE INHIBITOR-RELATED"/>
    <property type="match status" value="1"/>
</dbReference>
<dbReference type="PROSITE" id="PS00280">
    <property type="entry name" value="BPTI_KUNITZ_1"/>
    <property type="match status" value="1"/>
</dbReference>
<dbReference type="OMA" id="ICMEPEA"/>
<evidence type="ECO:0000259" key="10">
    <source>
        <dbReference type="PROSITE" id="PS50279"/>
    </source>
</evidence>
<evidence type="ECO:0000256" key="6">
    <source>
        <dbReference type="ARBA" id="ARBA00023157"/>
    </source>
</evidence>
<keyword evidence="4" id="KW-0494">Milk protein</keyword>
<dbReference type="GO" id="GO:0005615">
    <property type="term" value="C:extracellular space"/>
    <property type="evidence" value="ECO:0007669"/>
    <property type="project" value="TreeGrafter"/>
</dbReference>
<evidence type="ECO:0000313" key="11">
    <source>
        <dbReference type="Ensembl" id="ENSVURP00010002947.1"/>
    </source>
</evidence>
<keyword evidence="3" id="KW-0646">Protease inhibitor</keyword>
<evidence type="ECO:0000256" key="3">
    <source>
        <dbReference type="ARBA" id="ARBA00022690"/>
    </source>
</evidence>
<keyword evidence="12" id="KW-1185">Reference proteome</keyword>
<dbReference type="InterPro" id="IPR002223">
    <property type="entry name" value="Kunitz_BPTI"/>
</dbReference>
<feature type="signal peptide" evidence="9">
    <location>
        <begin position="1"/>
        <end position="20"/>
    </location>
</feature>
<dbReference type="InterPro" id="IPR050098">
    <property type="entry name" value="TFPI/VKTCI-like"/>
</dbReference>
<protein>
    <recommendedName>
        <fullName evidence="8">Early lactation protein</fullName>
    </recommendedName>
</protein>
<dbReference type="SUPFAM" id="SSF57362">
    <property type="entry name" value="BPTI-like"/>
    <property type="match status" value="1"/>
</dbReference>
<dbReference type="Gene3D" id="4.10.410.10">
    <property type="entry name" value="Pancreatic trypsin inhibitor Kunitz domain"/>
    <property type="match status" value="1"/>
</dbReference>
<sequence length="101" mass="11337">MKFIIVALCFTLSLAGLTSSEKLLDHVNSVENASRLDPSLCLLPPARGNCKSQILRYYYNATSRNCEAFIYSGCHGNGNNFDSVQCCLKTCRFNKNRNDYN</sequence>
<evidence type="ECO:0000313" key="12">
    <source>
        <dbReference type="Proteomes" id="UP000314987"/>
    </source>
</evidence>
<accession>A0A4X2K107</accession>
<organism evidence="11 12">
    <name type="scientific">Vombatus ursinus</name>
    <name type="common">Common wombat</name>
    <dbReference type="NCBI Taxonomy" id="29139"/>
    <lineage>
        <taxon>Eukaryota</taxon>
        <taxon>Metazoa</taxon>
        <taxon>Chordata</taxon>
        <taxon>Craniata</taxon>
        <taxon>Vertebrata</taxon>
        <taxon>Euteleostomi</taxon>
        <taxon>Mammalia</taxon>
        <taxon>Metatheria</taxon>
        <taxon>Diprotodontia</taxon>
        <taxon>Vombatidae</taxon>
        <taxon>Vombatus</taxon>
    </lineage>
</organism>
<dbReference type="PROSITE" id="PS50279">
    <property type="entry name" value="BPTI_KUNITZ_2"/>
    <property type="match status" value="1"/>
</dbReference>
<dbReference type="FunFam" id="4.10.410.10:FF:000011">
    <property type="entry name" value="Tissue factor pathway inhibitor"/>
    <property type="match status" value="1"/>
</dbReference>
<dbReference type="GO" id="GO:0004867">
    <property type="term" value="F:serine-type endopeptidase inhibitor activity"/>
    <property type="evidence" value="ECO:0007669"/>
    <property type="project" value="UniProtKB-KW"/>
</dbReference>
<dbReference type="CTD" id="10816"/>
<evidence type="ECO:0000256" key="5">
    <source>
        <dbReference type="ARBA" id="ARBA00022900"/>
    </source>
</evidence>
<evidence type="ECO:0000256" key="1">
    <source>
        <dbReference type="ARBA" id="ARBA00004613"/>
    </source>
</evidence>